<dbReference type="GO" id="GO:0070929">
    <property type="term" value="P:trans-translation"/>
    <property type="evidence" value="ECO:0007669"/>
    <property type="project" value="UniProtKB-UniRule"/>
</dbReference>
<comment type="subcellular location">
    <subcellularLocation>
        <location evidence="3">Cytoplasm</location>
    </subcellularLocation>
    <text evidence="3">The tmRNA-SmpB complex associates with stalled 70S ribosomes.</text>
</comment>
<dbReference type="InterPro" id="IPR020081">
    <property type="entry name" value="SsrA-bd_prot_CS"/>
</dbReference>
<comment type="function">
    <text evidence="3">Required for rescue of stalled ribosomes mediated by trans-translation. Binds to transfer-messenger RNA (tmRNA), required for stable association of tmRNA with ribosomes. tmRNA and SmpB together mimic tRNA shape, replacing the anticodon stem-loop with SmpB. tmRNA is encoded by the ssrA gene; the 2 termini fold to resemble tRNA(Ala) and it encodes a 'tag peptide', a short internal open reading frame. During trans-translation Ala-aminoacylated tmRNA acts like a tRNA, entering the A-site of stalled ribosomes, displacing the stalled mRNA. The ribosome then switches to translate the ORF on the tmRNA; the nascent peptide is terminated with the 'tag peptide' encoded by the tmRNA and targeted for degradation. The ribosome is freed to recommence translation, which seems to be the essential function of trans-translation.</text>
</comment>
<dbReference type="GO" id="GO:0003723">
    <property type="term" value="F:RNA binding"/>
    <property type="evidence" value="ECO:0007669"/>
    <property type="project" value="UniProtKB-UniRule"/>
</dbReference>
<dbReference type="SUPFAM" id="SSF74982">
    <property type="entry name" value="Small protein B (SmpB)"/>
    <property type="match status" value="1"/>
</dbReference>
<gene>
    <name evidence="3" type="primary">smpB</name>
    <name evidence="4" type="ORF">DDZ13_03985</name>
</gene>
<evidence type="ECO:0000256" key="2">
    <source>
        <dbReference type="ARBA" id="ARBA00022884"/>
    </source>
</evidence>
<dbReference type="RefSeq" id="WP_110130131.1">
    <property type="nucleotide sequence ID" value="NZ_QHJQ01000002.1"/>
</dbReference>
<dbReference type="InterPro" id="IPR000037">
    <property type="entry name" value="SsrA-bd_prot"/>
</dbReference>
<comment type="similarity">
    <text evidence="3">Belongs to the SmpB family.</text>
</comment>
<evidence type="ECO:0000313" key="4">
    <source>
        <dbReference type="EMBL" id="PXA05130.1"/>
    </source>
</evidence>
<dbReference type="NCBIfam" id="NF003843">
    <property type="entry name" value="PRK05422.1"/>
    <property type="match status" value="1"/>
</dbReference>
<evidence type="ECO:0000313" key="5">
    <source>
        <dbReference type="Proteomes" id="UP000247099"/>
    </source>
</evidence>
<protein>
    <recommendedName>
        <fullName evidence="3">SsrA-binding protein</fullName>
    </recommendedName>
    <alternativeName>
        <fullName evidence="3">Small protein B</fullName>
    </alternativeName>
</protein>
<accession>A0A317ZI15</accession>
<dbReference type="OrthoDB" id="9805462at2"/>
<dbReference type="PANTHER" id="PTHR30308">
    <property type="entry name" value="TMRNA-BINDING COMPONENT OF TRANS-TRANSLATION TAGGING COMPLEX"/>
    <property type="match status" value="1"/>
</dbReference>
<dbReference type="CDD" id="cd09294">
    <property type="entry name" value="SmpB"/>
    <property type="match status" value="1"/>
</dbReference>
<keyword evidence="5" id="KW-1185">Reference proteome</keyword>
<dbReference type="Pfam" id="PF01668">
    <property type="entry name" value="SmpB"/>
    <property type="match status" value="1"/>
</dbReference>
<dbReference type="InParanoid" id="A0A317ZI15"/>
<proteinExistence type="inferred from homology"/>
<organism evidence="4 5">
    <name type="scientific">Coraliomargarita sinensis</name>
    <dbReference type="NCBI Taxonomy" id="2174842"/>
    <lineage>
        <taxon>Bacteria</taxon>
        <taxon>Pseudomonadati</taxon>
        <taxon>Verrucomicrobiota</taxon>
        <taxon>Opitutia</taxon>
        <taxon>Puniceicoccales</taxon>
        <taxon>Coraliomargaritaceae</taxon>
        <taxon>Coraliomargarita</taxon>
    </lineage>
</organism>
<dbReference type="PROSITE" id="PS01317">
    <property type="entry name" value="SSRP"/>
    <property type="match status" value="1"/>
</dbReference>
<sequence length="159" mass="18500">MCAKKKKSAGNHQREIRNAKAHHNYFVGEKFEAGMVLQGTEVKAIREGNAQITESFCRIEKGQVWLYNSHIGEYSFGNFQNHPPRRKRKLLLHRREINKLIGAVEAGGKSLIPLRLYLKNGMIKIEIALCTGKKLHDKRETLKRKVAMREAEREMRQRY</sequence>
<dbReference type="EMBL" id="QHJQ01000002">
    <property type="protein sequence ID" value="PXA05130.1"/>
    <property type="molecule type" value="Genomic_DNA"/>
</dbReference>
<dbReference type="PANTHER" id="PTHR30308:SF2">
    <property type="entry name" value="SSRA-BINDING PROTEIN"/>
    <property type="match status" value="1"/>
</dbReference>
<dbReference type="AlphaFoldDB" id="A0A317ZI15"/>
<dbReference type="FunCoup" id="A0A317ZI15">
    <property type="interactions" value="399"/>
</dbReference>
<evidence type="ECO:0000256" key="1">
    <source>
        <dbReference type="ARBA" id="ARBA00022490"/>
    </source>
</evidence>
<comment type="caution">
    <text evidence="4">The sequence shown here is derived from an EMBL/GenBank/DDBJ whole genome shotgun (WGS) entry which is preliminary data.</text>
</comment>
<keyword evidence="2 3" id="KW-0694">RNA-binding</keyword>
<dbReference type="HAMAP" id="MF_00023">
    <property type="entry name" value="SmpB"/>
    <property type="match status" value="1"/>
</dbReference>
<dbReference type="NCBIfam" id="TIGR00086">
    <property type="entry name" value="smpB"/>
    <property type="match status" value="1"/>
</dbReference>
<dbReference type="GO" id="GO:0005829">
    <property type="term" value="C:cytosol"/>
    <property type="evidence" value="ECO:0007669"/>
    <property type="project" value="TreeGrafter"/>
</dbReference>
<reference evidence="4 5" key="1">
    <citation type="submission" date="2018-05" db="EMBL/GenBank/DDBJ databases">
        <title>Coraliomargarita sinensis sp. nov., isolated from a marine solar saltern.</title>
        <authorList>
            <person name="Zhou L.Y."/>
        </authorList>
    </citation>
    <scope>NUCLEOTIDE SEQUENCE [LARGE SCALE GENOMIC DNA]</scope>
    <source>
        <strain evidence="4 5">WN38</strain>
    </source>
</reference>
<name>A0A317ZI15_9BACT</name>
<evidence type="ECO:0000256" key="3">
    <source>
        <dbReference type="HAMAP-Rule" id="MF_00023"/>
    </source>
</evidence>
<keyword evidence="1 3" id="KW-0963">Cytoplasm</keyword>
<dbReference type="Gene3D" id="2.40.280.10">
    <property type="match status" value="1"/>
</dbReference>
<dbReference type="Proteomes" id="UP000247099">
    <property type="component" value="Unassembled WGS sequence"/>
</dbReference>
<dbReference type="GO" id="GO:0070930">
    <property type="term" value="P:trans-translation-dependent protein tagging"/>
    <property type="evidence" value="ECO:0007669"/>
    <property type="project" value="TreeGrafter"/>
</dbReference>
<dbReference type="InterPro" id="IPR023620">
    <property type="entry name" value="SmpB"/>
</dbReference>